<dbReference type="Pfam" id="PF04219">
    <property type="entry name" value="DUF413"/>
    <property type="match status" value="1"/>
</dbReference>
<protein>
    <recommendedName>
        <fullName evidence="2">Macrodomain Ori protein</fullName>
    </recommendedName>
</protein>
<sequence length="128" mass="14776">MKIGLMPADLFSIRILEDYMAESFSVTRRFFDDKNYPRGFARHGDYTIKEAQALEQHGQAFRALDAGERKPATKEEKAFVAFCRGERAPETFFEKTWNKYRSRISSNKRLYTLSGVVGVDNLDDYSAD</sequence>
<proteinExistence type="inferred from homology"/>
<dbReference type="STRING" id="732.ADJ80_02035"/>
<evidence type="ECO:0000313" key="4">
    <source>
        <dbReference type="Proteomes" id="UP000253728"/>
    </source>
</evidence>
<organism evidence="3 4">
    <name type="scientific">Aggregatibacter aphrophilus</name>
    <name type="common">Haemophilus aphrophilus</name>
    <dbReference type="NCBI Taxonomy" id="732"/>
    <lineage>
        <taxon>Bacteria</taxon>
        <taxon>Pseudomonadati</taxon>
        <taxon>Pseudomonadota</taxon>
        <taxon>Gammaproteobacteria</taxon>
        <taxon>Pasteurellales</taxon>
        <taxon>Pasteurellaceae</taxon>
        <taxon>Aggregatibacter</taxon>
    </lineage>
</organism>
<evidence type="ECO:0000256" key="2">
    <source>
        <dbReference type="ARBA" id="ARBA00093628"/>
    </source>
</evidence>
<dbReference type="InterPro" id="IPR007335">
    <property type="entry name" value="DUF413"/>
</dbReference>
<dbReference type="NCBIfam" id="NF008252">
    <property type="entry name" value="PRK11027.1-2"/>
    <property type="match status" value="1"/>
</dbReference>
<dbReference type="AlphaFoldDB" id="A0A336N4B1"/>
<evidence type="ECO:0000313" key="3">
    <source>
        <dbReference type="EMBL" id="SSY94925.1"/>
    </source>
</evidence>
<dbReference type="EMBL" id="UFSP01000001">
    <property type="protein sequence ID" value="SSY94925.1"/>
    <property type="molecule type" value="Genomic_DNA"/>
</dbReference>
<accession>A0A336N4B1</accession>
<reference evidence="3 4" key="1">
    <citation type="submission" date="2018-06" db="EMBL/GenBank/DDBJ databases">
        <authorList>
            <consortium name="Pathogen Informatics"/>
            <person name="Doyle S."/>
        </authorList>
    </citation>
    <scope>NUCLEOTIDE SEQUENCE [LARGE SCALE GENOMIC DNA]</scope>
    <source>
        <strain evidence="3 4">NCTC5908</strain>
    </source>
</reference>
<evidence type="ECO:0000256" key="1">
    <source>
        <dbReference type="ARBA" id="ARBA00093464"/>
    </source>
</evidence>
<dbReference type="Proteomes" id="UP000253728">
    <property type="component" value="Unassembled WGS sequence"/>
</dbReference>
<comment type="similarity">
    <text evidence="1">Belongs to the MaoP family.</text>
</comment>
<gene>
    <name evidence="3" type="ORF">NCTC5908_01090</name>
</gene>
<name>A0A336N4B1_AGGAP</name>